<dbReference type="KEGG" id="afj:AFERRID_03880"/>
<dbReference type="EMBL" id="AP018795">
    <property type="protein sequence ID" value="BBF64170.1"/>
    <property type="molecule type" value="Genomic_DNA"/>
</dbReference>
<organism evidence="1 2">
    <name type="scientific">Acidithiobacillus ferridurans</name>
    <dbReference type="NCBI Taxonomy" id="1232575"/>
    <lineage>
        <taxon>Bacteria</taxon>
        <taxon>Pseudomonadati</taxon>
        <taxon>Pseudomonadota</taxon>
        <taxon>Acidithiobacillia</taxon>
        <taxon>Acidithiobacillales</taxon>
        <taxon>Acidithiobacillaceae</taxon>
        <taxon>Acidithiobacillus</taxon>
    </lineage>
</organism>
<evidence type="ECO:0000313" key="1">
    <source>
        <dbReference type="EMBL" id="BBF64170.1"/>
    </source>
</evidence>
<proteinExistence type="predicted"/>
<dbReference type="AlphaFoldDB" id="A0A2Z6IEW8"/>
<gene>
    <name evidence="1" type="ORF">AFERRID_03880</name>
</gene>
<dbReference type="Proteomes" id="UP000280188">
    <property type="component" value="Chromosome"/>
</dbReference>
<evidence type="ECO:0000313" key="2">
    <source>
        <dbReference type="Proteomes" id="UP000280188"/>
    </source>
</evidence>
<name>A0A2Z6IEW8_ACIFI</name>
<protein>
    <recommendedName>
        <fullName evidence="3">Transposase InsH N-terminal domain-containing protein</fullName>
    </recommendedName>
</protein>
<reference evidence="1 2" key="1">
    <citation type="journal article" date="2018" name="Microbiol. Resour. Announc.">
        <title>Complete Genome Sequence of Acidithiobacillus ferridurans JCM 18981.</title>
        <authorList>
            <person name="Miyauchi T."/>
            <person name="Kouzuma A."/>
            <person name="Abe T."/>
            <person name="Watanabe K."/>
        </authorList>
    </citation>
    <scope>NUCLEOTIDE SEQUENCE [LARGE SCALE GENOMIC DNA]</scope>
    <source>
        <strain evidence="2">ATCC 33020 / DSM 29468 / JCM 18981 / 11Fe</strain>
    </source>
</reference>
<accession>A0A2Z6IEW8</accession>
<evidence type="ECO:0008006" key="3">
    <source>
        <dbReference type="Google" id="ProtNLM"/>
    </source>
</evidence>
<keyword evidence="2" id="KW-1185">Reference proteome</keyword>
<sequence>MRGAKVETQSMFSYLSPEQRVPADHPLHVIRVIVDLSLAELGGHFRRIYSHLGCPSIPRSISFVPCCCKAFTASAPSDD</sequence>